<dbReference type="GO" id="GO:0016052">
    <property type="term" value="P:carbohydrate catabolic process"/>
    <property type="evidence" value="ECO:0007669"/>
    <property type="project" value="TreeGrafter"/>
</dbReference>
<name>A0A316MTN8_9CLOT</name>
<dbReference type="GO" id="GO:0016998">
    <property type="term" value="P:cell wall macromolecule catabolic process"/>
    <property type="evidence" value="ECO:0007669"/>
    <property type="project" value="InterPro"/>
</dbReference>
<evidence type="ECO:0000256" key="1">
    <source>
        <dbReference type="ARBA" id="ARBA00010646"/>
    </source>
</evidence>
<evidence type="ECO:0000256" key="3">
    <source>
        <dbReference type="SAM" id="MobiDB-lite"/>
    </source>
</evidence>
<evidence type="ECO:0000256" key="2">
    <source>
        <dbReference type="SAM" id="Coils"/>
    </source>
</evidence>
<evidence type="ECO:0000313" key="5">
    <source>
        <dbReference type="EMBL" id="PWL55790.1"/>
    </source>
</evidence>
<dbReference type="Gene3D" id="3.20.20.80">
    <property type="entry name" value="Glycosidases"/>
    <property type="match status" value="1"/>
</dbReference>
<comment type="caution">
    <text evidence="5">The sequence shown here is derived from an EMBL/GenBank/DDBJ whole genome shotgun (WGS) entry which is preliminary data.</text>
</comment>
<feature type="coiled-coil region" evidence="2">
    <location>
        <begin position="364"/>
        <end position="401"/>
    </location>
</feature>
<feature type="domain" description="Fibronectin type-III" evidence="4">
    <location>
        <begin position="226"/>
        <end position="318"/>
    </location>
</feature>
<dbReference type="InterPro" id="IPR003961">
    <property type="entry name" value="FN3_dom"/>
</dbReference>
<dbReference type="SUPFAM" id="SSF51445">
    <property type="entry name" value="(Trans)glycosidases"/>
    <property type="match status" value="1"/>
</dbReference>
<dbReference type="GO" id="GO:0009253">
    <property type="term" value="P:peptidoglycan catabolic process"/>
    <property type="evidence" value="ECO:0007669"/>
    <property type="project" value="InterPro"/>
</dbReference>
<gene>
    <name evidence="5" type="ORF">DBY38_00420</name>
</gene>
<dbReference type="CDD" id="cd00063">
    <property type="entry name" value="FN3"/>
    <property type="match status" value="1"/>
</dbReference>
<keyword evidence="2" id="KW-0175">Coiled coil</keyword>
<dbReference type="PROSITE" id="PS51904">
    <property type="entry name" value="GLYCOSYL_HYDROL_F25_2"/>
    <property type="match status" value="1"/>
</dbReference>
<dbReference type="AlphaFoldDB" id="A0A316MTN8"/>
<dbReference type="InterPro" id="IPR002053">
    <property type="entry name" value="Glyco_hydro_25"/>
</dbReference>
<feature type="region of interest" description="Disordered" evidence="3">
    <location>
        <begin position="576"/>
        <end position="597"/>
    </location>
</feature>
<accession>A0A316MTN8</accession>
<dbReference type="PROSITE" id="PS50853">
    <property type="entry name" value="FN3"/>
    <property type="match status" value="1"/>
</dbReference>
<dbReference type="CDD" id="cd00599">
    <property type="entry name" value="GH25_muramidase"/>
    <property type="match status" value="1"/>
</dbReference>
<evidence type="ECO:0000313" key="6">
    <source>
        <dbReference type="Proteomes" id="UP000246114"/>
    </source>
</evidence>
<dbReference type="PANTHER" id="PTHR34135:SF2">
    <property type="entry name" value="LYSOZYME"/>
    <property type="match status" value="1"/>
</dbReference>
<comment type="similarity">
    <text evidence="1">Belongs to the glycosyl hydrolase 25 family.</text>
</comment>
<dbReference type="InterPro" id="IPR013783">
    <property type="entry name" value="Ig-like_fold"/>
</dbReference>
<dbReference type="InterPro" id="IPR036116">
    <property type="entry name" value="FN3_sf"/>
</dbReference>
<dbReference type="PANTHER" id="PTHR34135">
    <property type="entry name" value="LYSOZYME"/>
    <property type="match status" value="1"/>
</dbReference>
<feature type="compositionally biased region" description="Basic residues" evidence="3">
    <location>
        <begin position="587"/>
        <end position="597"/>
    </location>
</feature>
<reference evidence="5 6" key="1">
    <citation type="submission" date="2018-03" db="EMBL/GenBank/DDBJ databases">
        <title>The uncultured portion of the human microbiome is neutrally assembled.</title>
        <authorList>
            <person name="Jeraldo P."/>
            <person name="Boardman L."/>
            <person name="White B.A."/>
            <person name="Nelson H."/>
            <person name="Goldenfeld N."/>
            <person name="Chia N."/>
        </authorList>
    </citation>
    <scope>NUCLEOTIDE SEQUENCE [LARGE SCALE GENOMIC DNA]</scope>
    <source>
        <strain evidence="5">CIM:MAG 903</strain>
    </source>
</reference>
<dbReference type="InterPro" id="IPR017853">
    <property type="entry name" value="GH"/>
</dbReference>
<dbReference type="EMBL" id="QAMZ01000003">
    <property type="protein sequence ID" value="PWL55790.1"/>
    <property type="molecule type" value="Genomic_DNA"/>
</dbReference>
<dbReference type="SUPFAM" id="SSF49265">
    <property type="entry name" value="Fibronectin type III"/>
    <property type="match status" value="1"/>
</dbReference>
<dbReference type="Pfam" id="PF01183">
    <property type="entry name" value="Glyco_hydro_25"/>
    <property type="match status" value="1"/>
</dbReference>
<organism evidence="5 6">
    <name type="scientific">Clostridium cadaveris</name>
    <dbReference type="NCBI Taxonomy" id="1529"/>
    <lineage>
        <taxon>Bacteria</taxon>
        <taxon>Bacillati</taxon>
        <taxon>Bacillota</taxon>
        <taxon>Clostridia</taxon>
        <taxon>Eubacteriales</taxon>
        <taxon>Clostridiaceae</taxon>
        <taxon>Clostridium</taxon>
    </lineage>
</organism>
<proteinExistence type="inferred from homology"/>
<dbReference type="Gene3D" id="2.60.40.10">
    <property type="entry name" value="Immunoglobulins"/>
    <property type="match status" value="1"/>
</dbReference>
<protein>
    <recommendedName>
        <fullName evidence="4">Fibronectin type-III domain-containing protein</fullName>
    </recommendedName>
</protein>
<dbReference type="Proteomes" id="UP000246114">
    <property type="component" value="Unassembled WGS sequence"/>
</dbReference>
<evidence type="ECO:0000259" key="4">
    <source>
        <dbReference type="PROSITE" id="PS50853"/>
    </source>
</evidence>
<sequence length="597" mass="69753">MQNKTSENIIGPDLNEYRGEVNYSLLATKTNYAYLRGSGNGSGRFRVDRKFIEYVQGLNSVGIKTGAYHYAVPSTDLTTADSQCDSFINILQQAYGEGNYGDLFPVIDIEAPVDKSISTDALLDWVDRFRKRFERKTRRKMMLYTGAFFIELYNNFYHTKKGFILSDMPLWIAMYPEFPSNPPYPKDQGGWTRWRMWQFTENGTIAGVNPPVDLNYGPTNLDFLTQPDNVQGFSAVGVGQSIRLTWSPNTDLDLGGYNIFLNANYVTTVGKNATTYTIELGSAPKSGTKYEVSIEAFDTDGDFSPNRTKKVVTFVRYSSDESMIIENKENNDSYIDDYDDFLEYYDLERYSDKDHKEKGYKDPVDNLERKFLLINEEVDECKKSKISKEKVQENLEQISEENNNDRYTDFTELNDEFDDVAYLERLEEETAYKNYYGNMNSEKDEERHKKKHKECNDNDDSDSDSDDDEFDECSCKDKKELKDKGETEKKNPVCKKVYEGVKIEAIIKNCENDREDLNESGEFIYKEKYEGDRRREENKGDTNNFNYQKECNLYTDNDYLIRDMYLENCDYGYKKHKSKKHDDEYHHKRSKKKKHRN</sequence>
<dbReference type="GO" id="GO:0003796">
    <property type="term" value="F:lysozyme activity"/>
    <property type="evidence" value="ECO:0007669"/>
    <property type="project" value="InterPro"/>
</dbReference>